<comment type="cofactor">
    <cofactor evidence="1 6">
        <name>Zn(2+)</name>
        <dbReference type="ChEBI" id="CHEBI:29105"/>
    </cofactor>
</comment>
<evidence type="ECO:0000313" key="8">
    <source>
        <dbReference type="EMBL" id="SFG75211.1"/>
    </source>
</evidence>
<keyword evidence="3 6" id="KW-0479">Metal-binding</keyword>
<evidence type="ECO:0000256" key="3">
    <source>
        <dbReference type="ARBA" id="ARBA00022723"/>
    </source>
</evidence>
<dbReference type="PANTHER" id="PTHR43161">
    <property type="entry name" value="SORBITOL DEHYDROGENASE"/>
    <property type="match status" value="1"/>
</dbReference>
<dbReference type="OrthoDB" id="9777057at2"/>
<dbReference type="GO" id="GO:0016491">
    <property type="term" value="F:oxidoreductase activity"/>
    <property type="evidence" value="ECO:0007669"/>
    <property type="project" value="UniProtKB-KW"/>
</dbReference>
<comment type="similarity">
    <text evidence="2 6">Belongs to the zinc-containing alcohol dehydrogenase family.</text>
</comment>
<evidence type="ECO:0000256" key="6">
    <source>
        <dbReference type="RuleBase" id="RU361277"/>
    </source>
</evidence>
<dbReference type="SUPFAM" id="SSF51735">
    <property type="entry name" value="NAD(P)-binding Rossmann-fold domains"/>
    <property type="match status" value="1"/>
</dbReference>
<reference evidence="9" key="1">
    <citation type="submission" date="2016-10" db="EMBL/GenBank/DDBJ databases">
        <authorList>
            <person name="Varghese N."/>
            <person name="Submissions S."/>
        </authorList>
    </citation>
    <scope>NUCLEOTIDE SEQUENCE [LARGE SCALE GENOMIC DNA]</scope>
    <source>
        <strain evidence="9">ATCC 700379</strain>
    </source>
</reference>
<organism evidence="8 9">
    <name type="scientific">Sporolactobacillus nakayamae</name>
    <dbReference type="NCBI Taxonomy" id="269670"/>
    <lineage>
        <taxon>Bacteria</taxon>
        <taxon>Bacillati</taxon>
        <taxon>Bacillota</taxon>
        <taxon>Bacilli</taxon>
        <taxon>Bacillales</taxon>
        <taxon>Sporolactobacillaceae</taxon>
        <taxon>Sporolactobacillus</taxon>
    </lineage>
</organism>
<evidence type="ECO:0000256" key="4">
    <source>
        <dbReference type="ARBA" id="ARBA00022833"/>
    </source>
</evidence>
<dbReference type="InterPro" id="IPR013154">
    <property type="entry name" value="ADH-like_N"/>
</dbReference>
<dbReference type="Pfam" id="PF00107">
    <property type="entry name" value="ADH_zinc_N"/>
    <property type="match status" value="1"/>
</dbReference>
<accession>A0A1I2UKE6</accession>
<dbReference type="InterPro" id="IPR013149">
    <property type="entry name" value="ADH-like_C"/>
</dbReference>
<name>A0A1I2UKE6_9BACL</name>
<protein>
    <submittedName>
        <fullName evidence="8">L-iditol 2-dehydrogenase</fullName>
    </submittedName>
</protein>
<dbReference type="GO" id="GO:0008270">
    <property type="term" value="F:zinc ion binding"/>
    <property type="evidence" value="ECO:0007669"/>
    <property type="project" value="InterPro"/>
</dbReference>
<gene>
    <name evidence="8" type="ORF">SAMN02982927_02656</name>
</gene>
<keyword evidence="5" id="KW-0560">Oxidoreductase</keyword>
<sequence>MKAVMIDRPHHVIVTDIENAPLKSDEVRIQVKAAGICGSDIHALKGLHPFRIPPVVIGHEISGLVAEIGDSVTRVKVGDRVAVEPQIGCGKCSHCLRGEVNQCTNRKAPGIDPWYGTMAENFVAPEHIVFKLPDDMDYNLAALAEPLAVGVHAVQQAAIKPGDKVAILGTGPIGLLALAAAKEAGATTILATDIFDYCLERAQQMGATHTLNIKDRPNWVEEAKKLIGSSFDRVLIAVGVPGIINDSLSLIRRHGRVVTIAMFQKEQSLDIMQLQGQEKELVGCFCYTHDDVAAAVALLAAGRINGHAVITHTLPYTEAAKGFRMVEKKEDQPLKVLITFN</sequence>
<dbReference type="SUPFAM" id="SSF50129">
    <property type="entry name" value="GroES-like"/>
    <property type="match status" value="1"/>
</dbReference>
<evidence type="ECO:0000256" key="1">
    <source>
        <dbReference type="ARBA" id="ARBA00001947"/>
    </source>
</evidence>
<dbReference type="Gene3D" id="3.40.50.720">
    <property type="entry name" value="NAD(P)-binding Rossmann-like Domain"/>
    <property type="match status" value="1"/>
</dbReference>
<evidence type="ECO:0000259" key="7">
    <source>
        <dbReference type="SMART" id="SM00829"/>
    </source>
</evidence>
<dbReference type="InterPro" id="IPR036291">
    <property type="entry name" value="NAD(P)-bd_dom_sf"/>
</dbReference>
<dbReference type="Gene3D" id="3.90.180.10">
    <property type="entry name" value="Medium-chain alcohol dehydrogenases, catalytic domain"/>
    <property type="match status" value="1"/>
</dbReference>
<evidence type="ECO:0000313" key="9">
    <source>
        <dbReference type="Proteomes" id="UP000198752"/>
    </source>
</evidence>
<dbReference type="STRING" id="269670.SAMN02982927_02656"/>
<feature type="domain" description="Enoyl reductase (ER)" evidence="7">
    <location>
        <begin position="4"/>
        <end position="338"/>
    </location>
</feature>
<proteinExistence type="inferred from homology"/>
<evidence type="ECO:0000256" key="5">
    <source>
        <dbReference type="ARBA" id="ARBA00023002"/>
    </source>
</evidence>
<dbReference type="InterPro" id="IPR011032">
    <property type="entry name" value="GroES-like_sf"/>
</dbReference>
<dbReference type="Pfam" id="PF08240">
    <property type="entry name" value="ADH_N"/>
    <property type="match status" value="1"/>
</dbReference>
<dbReference type="Proteomes" id="UP000198752">
    <property type="component" value="Unassembled WGS sequence"/>
</dbReference>
<keyword evidence="9" id="KW-1185">Reference proteome</keyword>
<keyword evidence="4 6" id="KW-0862">Zinc</keyword>
<dbReference type="InterPro" id="IPR002328">
    <property type="entry name" value="ADH_Zn_CS"/>
</dbReference>
<dbReference type="RefSeq" id="WP_093673737.1">
    <property type="nucleotide sequence ID" value="NZ_FOOY01000020.1"/>
</dbReference>
<evidence type="ECO:0000256" key="2">
    <source>
        <dbReference type="ARBA" id="ARBA00008072"/>
    </source>
</evidence>
<dbReference type="SMART" id="SM00829">
    <property type="entry name" value="PKS_ER"/>
    <property type="match status" value="1"/>
</dbReference>
<dbReference type="InterPro" id="IPR020843">
    <property type="entry name" value="ER"/>
</dbReference>
<dbReference type="PANTHER" id="PTHR43161:SF9">
    <property type="entry name" value="SORBITOL DEHYDROGENASE"/>
    <property type="match status" value="1"/>
</dbReference>
<dbReference type="AlphaFoldDB" id="A0A1I2UKE6"/>
<dbReference type="PROSITE" id="PS00059">
    <property type="entry name" value="ADH_ZINC"/>
    <property type="match status" value="1"/>
</dbReference>
<dbReference type="EMBL" id="FOOY01000020">
    <property type="protein sequence ID" value="SFG75211.1"/>
    <property type="molecule type" value="Genomic_DNA"/>
</dbReference>